<keyword evidence="3" id="KW-0813">Transport</keyword>
<dbReference type="GO" id="GO:0030288">
    <property type="term" value="C:outer membrane-bounded periplasmic space"/>
    <property type="evidence" value="ECO:0007669"/>
    <property type="project" value="TreeGrafter"/>
</dbReference>
<dbReference type="PANTHER" id="PTHR30532">
    <property type="entry name" value="IRON III DICITRATE-BINDING PERIPLASMIC PROTEIN"/>
    <property type="match status" value="1"/>
</dbReference>
<keyword evidence="4" id="KW-0408">Iron</keyword>
<evidence type="ECO:0000256" key="5">
    <source>
        <dbReference type="ARBA" id="ARBA00022729"/>
    </source>
</evidence>
<feature type="domain" description="Fe/B12 periplasmic-binding" evidence="7">
    <location>
        <begin position="43"/>
        <end position="303"/>
    </location>
</feature>
<dbReference type="InterPro" id="IPR051313">
    <property type="entry name" value="Bact_iron-sidero_bind"/>
</dbReference>
<keyword evidence="9" id="KW-1185">Reference proteome</keyword>
<feature type="chain" id="PRO_5004782993" evidence="6">
    <location>
        <begin position="24"/>
        <end position="303"/>
    </location>
</feature>
<evidence type="ECO:0000256" key="6">
    <source>
        <dbReference type="SAM" id="SignalP"/>
    </source>
</evidence>
<dbReference type="KEGG" id="lmd:METH_16750"/>
<dbReference type="GO" id="GO:1901678">
    <property type="term" value="P:iron coordination entity transport"/>
    <property type="evidence" value="ECO:0007669"/>
    <property type="project" value="UniProtKB-ARBA"/>
</dbReference>
<dbReference type="Gene3D" id="3.40.50.1980">
    <property type="entry name" value="Nitrogenase molybdenum iron protein domain"/>
    <property type="match status" value="2"/>
</dbReference>
<proteinExistence type="inferred from homology"/>
<dbReference type="CDD" id="cd01140">
    <property type="entry name" value="FatB"/>
    <property type="match status" value="1"/>
</dbReference>
<comment type="similarity">
    <text evidence="2">Belongs to the bacterial solute-binding protein 8 family.</text>
</comment>
<evidence type="ECO:0000313" key="8">
    <source>
        <dbReference type="EMBL" id="AHD02102.1"/>
    </source>
</evidence>
<name>V9VYX0_9RHOB</name>
<gene>
    <name evidence="8" type="ORF">METH_16750</name>
</gene>
<dbReference type="EMBL" id="CP006773">
    <property type="protein sequence ID" value="AHD02102.1"/>
    <property type="molecule type" value="Genomic_DNA"/>
</dbReference>
<evidence type="ECO:0000256" key="3">
    <source>
        <dbReference type="ARBA" id="ARBA00022448"/>
    </source>
</evidence>
<evidence type="ECO:0000256" key="1">
    <source>
        <dbReference type="ARBA" id="ARBA00004196"/>
    </source>
</evidence>
<keyword evidence="4" id="KW-0410">Iron transport</keyword>
<dbReference type="RefSeq" id="WP_024091530.1">
    <property type="nucleotide sequence ID" value="NC_023135.1"/>
</dbReference>
<comment type="subcellular location">
    <subcellularLocation>
        <location evidence="1">Cell envelope</location>
    </subcellularLocation>
</comment>
<dbReference type="AlphaFoldDB" id="V9VYX0"/>
<dbReference type="HOGENOM" id="CLU_038034_3_0_5"/>
<organism evidence="8 9">
    <name type="scientific">Leisingera methylohalidivorans DSM 14336</name>
    <dbReference type="NCBI Taxonomy" id="999552"/>
    <lineage>
        <taxon>Bacteria</taxon>
        <taxon>Pseudomonadati</taxon>
        <taxon>Pseudomonadota</taxon>
        <taxon>Alphaproteobacteria</taxon>
        <taxon>Rhodobacterales</taxon>
        <taxon>Roseobacteraceae</taxon>
        <taxon>Leisingera</taxon>
    </lineage>
</organism>
<dbReference type="InterPro" id="IPR033870">
    <property type="entry name" value="FatB"/>
</dbReference>
<dbReference type="STRING" id="999552.METH_16750"/>
<dbReference type="SUPFAM" id="SSF53807">
    <property type="entry name" value="Helical backbone' metal receptor"/>
    <property type="match status" value="1"/>
</dbReference>
<dbReference type="OrthoDB" id="63946at2"/>
<evidence type="ECO:0000313" key="9">
    <source>
        <dbReference type="Proteomes" id="UP000018780"/>
    </source>
</evidence>
<feature type="signal peptide" evidence="6">
    <location>
        <begin position="1"/>
        <end position="23"/>
    </location>
</feature>
<keyword evidence="5 6" id="KW-0732">Signal</keyword>
<dbReference type="InterPro" id="IPR002491">
    <property type="entry name" value="ABC_transptr_periplasmic_BD"/>
</dbReference>
<evidence type="ECO:0000259" key="7">
    <source>
        <dbReference type="PROSITE" id="PS50983"/>
    </source>
</evidence>
<dbReference type="Pfam" id="PF01497">
    <property type="entry name" value="Peripla_BP_2"/>
    <property type="match status" value="1"/>
</dbReference>
<evidence type="ECO:0000256" key="2">
    <source>
        <dbReference type="ARBA" id="ARBA00008814"/>
    </source>
</evidence>
<dbReference type="PROSITE" id="PS50983">
    <property type="entry name" value="FE_B12_PBP"/>
    <property type="match status" value="1"/>
</dbReference>
<keyword evidence="4" id="KW-0406">Ion transport</keyword>
<sequence length="303" mass="31111">MAHRKIVQLAASIAVALCGAAQAQGIAIDTARGVVELPGQPQKIVVLDAAAADTLEALQAPIAGVPSQLYAGHLQDLQDKAAPVGTLFEPDYEAIAMLAPDLIIAGGRSSARVAALAGIAPAIDMTIWGEDHIGQSLARLRSYGRLTGQEARAEDLEAAFTAKLERARAAVAGRGNAMILMTNGPKVSVYGAGSRFGWLHTALDLPEAVASVDAQTHGEAVSFEFIAAADPDWLIIIDRAAAIGQGNQAAAVTLDNALVAGTTAWRRQQVVYLDAASVYVAGGGIQAMTATLEEVLAGFAAGG</sequence>
<accession>V9VYX0</accession>
<reference evidence="8 9" key="1">
    <citation type="submission" date="2013-09" db="EMBL/GenBank/DDBJ databases">
        <authorList>
            <consortium name="DOE Joint Genome Institute"/>
            <person name="Klenk H.-P."/>
            <person name="Huntemann M."/>
            <person name="Han J."/>
            <person name="Chen A."/>
            <person name="Kyrpides N."/>
            <person name="Mavromatis K."/>
            <person name="Markowitz V."/>
            <person name="Palaniappan K."/>
            <person name="Ivanova N."/>
            <person name="Schaumberg A."/>
            <person name="Pati A."/>
            <person name="Liolios K."/>
            <person name="Nordberg H.P."/>
            <person name="Cantor M.N."/>
            <person name="Hua S.X."/>
            <person name="Woyke T."/>
        </authorList>
    </citation>
    <scope>NUCLEOTIDE SEQUENCE [LARGE SCALE GENOMIC DNA]</scope>
    <source>
        <strain evidence="8 9">DSM 14336</strain>
    </source>
</reference>
<evidence type="ECO:0000256" key="4">
    <source>
        <dbReference type="ARBA" id="ARBA00022496"/>
    </source>
</evidence>
<dbReference type="PANTHER" id="PTHR30532:SF28">
    <property type="entry name" value="PETROBACTIN-BINDING PROTEIN YCLQ"/>
    <property type="match status" value="1"/>
</dbReference>
<dbReference type="PATRIC" id="fig|999552.6.peg.3339"/>
<protein>
    <submittedName>
        <fullName evidence="8">Iron ABC transporter substrate-binding protein</fullName>
    </submittedName>
</protein>
<dbReference type="Proteomes" id="UP000018780">
    <property type="component" value="Chromosome"/>
</dbReference>